<dbReference type="HOGENOM" id="CLU_037682_0_0_10"/>
<dbReference type="KEGG" id="ptq:P700755_002975"/>
<sequence length="408" mass="46493">MPAEWEPQDAVWLGWESDSRYGFYPVVIEMIKTLTPNVTVKMAFDSDSLMHTAKRYLIRQKIDTTNIKFYVMPGDRYWIRDHGAAFLVNGKGDLGVADFDWNLFGYPVFLKEKFNNNQDSVNKYMQERLPSIIRTSKVDSLMAKVEGAKIFKTNVVHEGGNIEVNGKGTLIVCESAVRHRNPNLTNDYIESEFKRVLGVSKVIWLKRGLADDPNGFFRRITGDYVGGGVQHSDEFVRFSNANTILLAWVDESEKDLNPINKMNYERLNESFEILKNATDQDGKPFTIIKVPLPDLKPRKIIATKEYSKEPSLDIPANRFYISEAPKVGDTLLRVPASSYLNYLVTNGVVLISSYVDEGSSKEKENRVRNIFEKQFPNRKIVFINAMPQNWDGGGIHCSTQQQPSVKNN</sequence>
<keyword evidence="3" id="KW-1185">Reference proteome</keyword>
<organism evidence="2 3">
    <name type="scientific">Psychroflexus torquis (strain ATCC 700755 / CIP 106069 / ACAM 623)</name>
    <dbReference type="NCBI Taxonomy" id="313595"/>
    <lineage>
        <taxon>Bacteria</taxon>
        <taxon>Pseudomonadati</taxon>
        <taxon>Bacteroidota</taxon>
        <taxon>Flavobacteriia</taxon>
        <taxon>Flavobacteriales</taxon>
        <taxon>Flavobacteriaceae</taxon>
        <taxon>Psychroflexus</taxon>
    </lineage>
</organism>
<accession>K4IGM0</accession>
<reference evidence="2" key="1">
    <citation type="submission" date="2006-03" db="EMBL/GenBank/DDBJ databases">
        <authorList>
            <person name="Bowman J."/>
            <person name="Ferriera S."/>
            <person name="Johnson J."/>
            <person name="Kravitz S."/>
            <person name="Halpern A."/>
            <person name="Remington K."/>
            <person name="Beeson K."/>
            <person name="Tran B."/>
            <person name="Rogers Y.-H."/>
            <person name="Friedman R."/>
            <person name="Venter J.C."/>
        </authorList>
    </citation>
    <scope>NUCLEOTIDE SEQUENCE [LARGE SCALE GENOMIC DNA]</scope>
    <source>
        <strain evidence="2">ATCC 700755</strain>
    </source>
</reference>
<dbReference type="Gene3D" id="3.75.10.10">
    <property type="entry name" value="L-arginine/glycine Amidinotransferase, Chain A"/>
    <property type="match status" value="1"/>
</dbReference>
<dbReference type="Pfam" id="PF04371">
    <property type="entry name" value="PAD_porph"/>
    <property type="match status" value="1"/>
</dbReference>
<dbReference type="GO" id="GO:0009446">
    <property type="term" value="P:putrescine biosynthetic process"/>
    <property type="evidence" value="ECO:0007669"/>
    <property type="project" value="InterPro"/>
</dbReference>
<evidence type="ECO:0000256" key="1">
    <source>
        <dbReference type="ARBA" id="ARBA00022801"/>
    </source>
</evidence>
<keyword evidence="1" id="KW-0378">Hydrolase</keyword>
<dbReference type="SUPFAM" id="SSF55909">
    <property type="entry name" value="Pentein"/>
    <property type="match status" value="1"/>
</dbReference>
<dbReference type="eggNOG" id="COG2957">
    <property type="taxonomic scope" value="Bacteria"/>
</dbReference>
<dbReference type="PANTHER" id="PTHR31377:SF0">
    <property type="entry name" value="AGMATINE DEIMINASE-RELATED"/>
    <property type="match status" value="1"/>
</dbReference>
<dbReference type="EMBL" id="CP003879">
    <property type="protein sequence ID" value="AFU69667.1"/>
    <property type="molecule type" value="Genomic_DNA"/>
</dbReference>
<dbReference type="STRING" id="313595.P700755_002975"/>
<gene>
    <name evidence="2" type="ordered locus">P700755_002975</name>
</gene>
<proteinExistence type="predicted"/>
<dbReference type="GO" id="GO:0047632">
    <property type="term" value="F:agmatine deiminase activity"/>
    <property type="evidence" value="ECO:0007669"/>
    <property type="project" value="TreeGrafter"/>
</dbReference>
<dbReference type="Proteomes" id="UP000008514">
    <property type="component" value="Chromosome"/>
</dbReference>
<dbReference type="GO" id="GO:0004668">
    <property type="term" value="F:protein-arginine deiminase activity"/>
    <property type="evidence" value="ECO:0007669"/>
    <property type="project" value="InterPro"/>
</dbReference>
<name>K4IGM0_PSYTT</name>
<dbReference type="InterPro" id="IPR007466">
    <property type="entry name" value="Peptidyl-Arg-deiminase_porph"/>
</dbReference>
<reference evidence="2" key="2">
    <citation type="submission" date="2012-09" db="EMBL/GenBank/DDBJ databases">
        <title>The complete sequence of Psychroflexus torquis an extreme psychrophile from sea-ice that is stimulated by light.</title>
        <authorList>
            <person name="Feng S."/>
            <person name="Powell S.M."/>
            <person name="Bowman J.P."/>
        </authorList>
    </citation>
    <scope>NUCLEOTIDE SEQUENCE [LARGE SCALE GENOMIC DNA]</scope>
    <source>
        <strain evidence="2">ATCC 700755</strain>
    </source>
</reference>
<evidence type="ECO:0000313" key="3">
    <source>
        <dbReference type="Proteomes" id="UP000008514"/>
    </source>
</evidence>
<evidence type="ECO:0000313" key="2">
    <source>
        <dbReference type="EMBL" id="AFU69667.1"/>
    </source>
</evidence>
<protein>
    <submittedName>
        <fullName evidence="2">Peptidyl-arginine deiminase, Porphyromonas-type</fullName>
    </submittedName>
</protein>
<dbReference type="PANTHER" id="PTHR31377">
    <property type="entry name" value="AGMATINE DEIMINASE-RELATED"/>
    <property type="match status" value="1"/>
</dbReference>
<dbReference type="AlphaFoldDB" id="K4IGM0"/>